<dbReference type="PROSITE" id="PS00846">
    <property type="entry name" value="HTH_ARSR_1"/>
    <property type="match status" value="1"/>
</dbReference>
<keyword evidence="3" id="KW-0804">Transcription</keyword>
<dbReference type="InterPro" id="IPR051011">
    <property type="entry name" value="Metal_resp_trans_reg"/>
</dbReference>
<dbReference type="PROSITE" id="PS50987">
    <property type="entry name" value="HTH_ARSR_2"/>
    <property type="match status" value="1"/>
</dbReference>
<dbReference type="PANTHER" id="PTHR43132">
    <property type="entry name" value="ARSENICAL RESISTANCE OPERON REPRESSOR ARSR-RELATED"/>
    <property type="match status" value="1"/>
</dbReference>
<reference evidence="6" key="1">
    <citation type="journal article" date="2019" name="Int. J. Syst. Evol. Microbiol.">
        <title>The Global Catalogue of Microorganisms (GCM) 10K type strain sequencing project: providing services to taxonomists for standard genome sequencing and annotation.</title>
        <authorList>
            <consortium name="The Broad Institute Genomics Platform"/>
            <consortium name="The Broad Institute Genome Sequencing Center for Infectious Disease"/>
            <person name="Wu L."/>
            <person name="Ma J."/>
        </authorList>
    </citation>
    <scope>NUCLEOTIDE SEQUENCE [LARGE SCALE GENOMIC DNA]</scope>
    <source>
        <strain evidence="6">CGMCC 1.15053</strain>
    </source>
</reference>
<dbReference type="InterPro" id="IPR018334">
    <property type="entry name" value="ArsR_HTH"/>
</dbReference>
<dbReference type="InterPro" id="IPR036390">
    <property type="entry name" value="WH_DNA-bd_sf"/>
</dbReference>
<dbReference type="PANTHER" id="PTHR43132:SF6">
    <property type="entry name" value="HTH-TYPE TRANSCRIPTIONAL REPRESSOR CZRA"/>
    <property type="match status" value="1"/>
</dbReference>
<proteinExistence type="predicted"/>
<dbReference type="Proteomes" id="UP001595979">
    <property type="component" value="Unassembled WGS sequence"/>
</dbReference>
<gene>
    <name evidence="5" type="ORF">ACFPQ6_15525</name>
</gene>
<dbReference type="EMBL" id="JBHSOH010000031">
    <property type="protein sequence ID" value="MFC5849715.1"/>
    <property type="molecule type" value="Genomic_DNA"/>
</dbReference>
<dbReference type="CDD" id="cd00090">
    <property type="entry name" value="HTH_ARSR"/>
    <property type="match status" value="1"/>
</dbReference>
<dbReference type="NCBIfam" id="NF033788">
    <property type="entry name" value="HTH_metalloreg"/>
    <property type="match status" value="1"/>
</dbReference>
<dbReference type="InterPro" id="IPR011991">
    <property type="entry name" value="ArsR-like_HTH"/>
</dbReference>
<organism evidence="5 6">
    <name type="scientific">Deinococcus petrolearius</name>
    <dbReference type="NCBI Taxonomy" id="1751295"/>
    <lineage>
        <taxon>Bacteria</taxon>
        <taxon>Thermotogati</taxon>
        <taxon>Deinococcota</taxon>
        <taxon>Deinococci</taxon>
        <taxon>Deinococcales</taxon>
        <taxon>Deinococcaceae</taxon>
        <taxon>Deinococcus</taxon>
    </lineage>
</organism>
<dbReference type="SMART" id="SM00418">
    <property type="entry name" value="HTH_ARSR"/>
    <property type="match status" value="1"/>
</dbReference>
<dbReference type="RefSeq" id="WP_380051083.1">
    <property type="nucleotide sequence ID" value="NZ_JBHSOH010000031.1"/>
</dbReference>
<evidence type="ECO:0000313" key="5">
    <source>
        <dbReference type="EMBL" id="MFC5849715.1"/>
    </source>
</evidence>
<evidence type="ECO:0000313" key="6">
    <source>
        <dbReference type="Proteomes" id="UP001595979"/>
    </source>
</evidence>
<dbReference type="PRINTS" id="PR00778">
    <property type="entry name" value="HTHARSR"/>
</dbReference>
<keyword evidence="1" id="KW-0805">Transcription regulation</keyword>
<evidence type="ECO:0000256" key="2">
    <source>
        <dbReference type="ARBA" id="ARBA00023125"/>
    </source>
</evidence>
<keyword evidence="6" id="KW-1185">Reference proteome</keyword>
<dbReference type="Gene3D" id="1.10.10.10">
    <property type="entry name" value="Winged helix-like DNA-binding domain superfamily/Winged helix DNA-binding domain"/>
    <property type="match status" value="1"/>
</dbReference>
<dbReference type="InterPro" id="IPR001845">
    <property type="entry name" value="HTH_ArsR_DNA-bd_dom"/>
</dbReference>
<dbReference type="Pfam" id="PF01022">
    <property type="entry name" value="HTH_5"/>
    <property type="match status" value="1"/>
</dbReference>
<dbReference type="InterPro" id="IPR036388">
    <property type="entry name" value="WH-like_DNA-bd_sf"/>
</dbReference>
<evidence type="ECO:0000259" key="4">
    <source>
        <dbReference type="PROSITE" id="PS50987"/>
    </source>
</evidence>
<evidence type="ECO:0000256" key="1">
    <source>
        <dbReference type="ARBA" id="ARBA00023015"/>
    </source>
</evidence>
<comment type="caution">
    <text evidence="5">The sequence shown here is derived from an EMBL/GenBank/DDBJ whole genome shotgun (WGS) entry which is preliminary data.</text>
</comment>
<name>A0ABW1DNK7_9DEIO</name>
<dbReference type="SUPFAM" id="SSF46785">
    <property type="entry name" value="Winged helix' DNA-binding domain"/>
    <property type="match status" value="1"/>
</dbReference>
<evidence type="ECO:0000256" key="3">
    <source>
        <dbReference type="ARBA" id="ARBA00023163"/>
    </source>
</evidence>
<accession>A0ABW1DNK7</accession>
<feature type="domain" description="HTH arsR-type" evidence="4">
    <location>
        <begin position="41"/>
        <end position="133"/>
    </location>
</feature>
<sequence>MTVLHDITPYTQPVTTAAREDVCETNCVHPETVTQVRAQLPDDSSVEDATAFLKLIAEPTRFKIVAALQFSELCVCDLAAVVGVSESSMSHQLRLLRAGRVVTSRKDGRVAYYRLLDQHVTTSIHNALAHVRE</sequence>
<keyword evidence="2" id="KW-0238">DNA-binding</keyword>
<protein>
    <submittedName>
        <fullName evidence="5">ArsR/SmtB family transcription factor</fullName>
    </submittedName>
</protein>